<dbReference type="EMBL" id="JANEYG010000033">
    <property type="protein sequence ID" value="KAJ8917438.1"/>
    <property type="molecule type" value="Genomic_DNA"/>
</dbReference>
<reference evidence="1 2" key="1">
    <citation type="journal article" date="2023" name="Insect Mol. Biol.">
        <title>Genome sequencing provides insights into the evolution of gene families encoding plant cell wall-degrading enzymes in longhorned beetles.</title>
        <authorList>
            <person name="Shin N.R."/>
            <person name="Okamura Y."/>
            <person name="Kirsch R."/>
            <person name="Pauchet Y."/>
        </authorList>
    </citation>
    <scope>NUCLEOTIDE SEQUENCE [LARGE SCALE GENOMIC DNA]</scope>
    <source>
        <strain evidence="1">EAD_L_NR</strain>
    </source>
</reference>
<accession>A0AAV8VT45</accession>
<comment type="caution">
    <text evidence="1">The sequence shown here is derived from an EMBL/GenBank/DDBJ whole genome shotgun (WGS) entry which is preliminary data.</text>
</comment>
<protein>
    <recommendedName>
        <fullName evidence="3">PNT domain-containing protein</fullName>
    </recommendedName>
</protein>
<evidence type="ECO:0008006" key="3">
    <source>
        <dbReference type="Google" id="ProtNLM"/>
    </source>
</evidence>
<organism evidence="1 2">
    <name type="scientific">Exocentrus adspersus</name>
    <dbReference type="NCBI Taxonomy" id="1586481"/>
    <lineage>
        <taxon>Eukaryota</taxon>
        <taxon>Metazoa</taxon>
        <taxon>Ecdysozoa</taxon>
        <taxon>Arthropoda</taxon>
        <taxon>Hexapoda</taxon>
        <taxon>Insecta</taxon>
        <taxon>Pterygota</taxon>
        <taxon>Neoptera</taxon>
        <taxon>Endopterygota</taxon>
        <taxon>Coleoptera</taxon>
        <taxon>Polyphaga</taxon>
        <taxon>Cucujiformia</taxon>
        <taxon>Chrysomeloidea</taxon>
        <taxon>Cerambycidae</taxon>
        <taxon>Lamiinae</taxon>
        <taxon>Acanthocinini</taxon>
        <taxon>Exocentrus</taxon>
    </lineage>
</organism>
<sequence>MAHSGFWETMSILVDKDWKTLALEDIQEWLDKILLRRECCIMEDDEVSVIGKRRRLSVTSDYEIRGGRGDQEVRDFVSFNAEPLNWFEI</sequence>
<evidence type="ECO:0000313" key="1">
    <source>
        <dbReference type="EMBL" id="KAJ8917438.1"/>
    </source>
</evidence>
<dbReference type="AlphaFoldDB" id="A0AAV8VT45"/>
<dbReference type="Proteomes" id="UP001159042">
    <property type="component" value="Unassembled WGS sequence"/>
</dbReference>
<gene>
    <name evidence="1" type="ORF">NQ315_005485</name>
</gene>
<keyword evidence="2" id="KW-1185">Reference proteome</keyword>
<evidence type="ECO:0000313" key="2">
    <source>
        <dbReference type="Proteomes" id="UP001159042"/>
    </source>
</evidence>
<name>A0AAV8VT45_9CUCU</name>
<proteinExistence type="predicted"/>